<dbReference type="AlphaFoldDB" id="A0A2P6NJ92"/>
<evidence type="ECO:0000313" key="3">
    <source>
        <dbReference type="Proteomes" id="UP000241769"/>
    </source>
</evidence>
<comment type="caution">
    <text evidence="2">The sequence shown here is derived from an EMBL/GenBank/DDBJ whole genome shotgun (WGS) entry which is preliminary data.</text>
</comment>
<dbReference type="EMBL" id="MDYQ01000070">
    <property type="protein sequence ID" value="PRP84028.1"/>
    <property type="molecule type" value="Genomic_DNA"/>
</dbReference>
<gene>
    <name evidence="2" type="ORF">PROFUN_08490</name>
</gene>
<feature type="region of interest" description="Disordered" evidence="1">
    <location>
        <begin position="44"/>
        <end position="67"/>
    </location>
</feature>
<organism evidence="2 3">
    <name type="scientific">Planoprotostelium fungivorum</name>
    <dbReference type="NCBI Taxonomy" id="1890364"/>
    <lineage>
        <taxon>Eukaryota</taxon>
        <taxon>Amoebozoa</taxon>
        <taxon>Evosea</taxon>
        <taxon>Variosea</taxon>
        <taxon>Cavosteliida</taxon>
        <taxon>Cavosteliaceae</taxon>
        <taxon>Planoprotostelium</taxon>
    </lineage>
</organism>
<protein>
    <submittedName>
        <fullName evidence="2">Uncharacterized protein</fullName>
    </submittedName>
</protein>
<sequence>KMIQSMMDLYDLTRDDLYEREREFLRAIDYTLFISNEEMEKFREGGYQEGQPPKAARAERSQSISCI</sequence>
<dbReference type="OrthoDB" id="244495at2759"/>
<dbReference type="InParanoid" id="A0A2P6NJ92"/>
<name>A0A2P6NJ92_9EUKA</name>
<reference evidence="2 3" key="1">
    <citation type="journal article" date="2018" name="Genome Biol. Evol.">
        <title>Multiple Roots of Fruiting Body Formation in Amoebozoa.</title>
        <authorList>
            <person name="Hillmann F."/>
            <person name="Forbes G."/>
            <person name="Novohradska S."/>
            <person name="Ferling I."/>
            <person name="Riege K."/>
            <person name="Groth M."/>
            <person name="Westermann M."/>
            <person name="Marz M."/>
            <person name="Spaller T."/>
            <person name="Winckler T."/>
            <person name="Schaap P."/>
            <person name="Glockner G."/>
        </authorList>
    </citation>
    <scope>NUCLEOTIDE SEQUENCE [LARGE SCALE GENOMIC DNA]</scope>
    <source>
        <strain evidence="2 3">Jena</strain>
    </source>
</reference>
<accession>A0A2P6NJ92</accession>
<proteinExistence type="predicted"/>
<evidence type="ECO:0000256" key="1">
    <source>
        <dbReference type="SAM" id="MobiDB-lite"/>
    </source>
</evidence>
<evidence type="ECO:0000313" key="2">
    <source>
        <dbReference type="EMBL" id="PRP84028.1"/>
    </source>
</evidence>
<feature type="non-terminal residue" evidence="2">
    <location>
        <position position="1"/>
    </location>
</feature>
<dbReference type="Proteomes" id="UP000241769">
    <property type="component" value="Unassembled WGS sequence"/>
</dbReference>
<keyword evidence="3" id="KW-1185">Reference proteome</keyword>